<evidence type="ECO:0000256" key="3">
    <source>
        <dbReference type="ARBA" id="ARBA00048336"/>
    </source>
</evidence>
<dbReference type="AlphaFoldDB" id="A0A6G1F9F8"/>
<comment type="catalytic activity">
    <reaction evidence="2">
        <text>O-phospho-L-seryl-[protein] + H2O = L-seryl-[protein] + phosphate</text>
        <dbReference type="Rhea" id="RHEA:20629"/>
        <dbReference type="Rhea" id="RHEA-COMP:9863"/>
        <dbReference type="Rhea" id="RHEA-COMP:11604"/>
        <dbReference type="ChEBI" id="CHEBI:15377"/>
        <dbReference type="ChEBI" id="CHEBI:29999"/>
        <dbReference type="ChEBI" id="CHEBI:43474"/>
        <dbReference type="ChEBI" id="CHEBI:83421"/>
        <dbReference type="EC" id="3.1.3.16"/>
    </reaction>
</comment>
<protein>
    <recommendedName>
        <fullName evidence="1">protein-serine/threonine phosphatase</fullName>
        <ecNumber evidence="1">3.1.3.16</ecNumber>
    </recommendedName>
</protein>
<name>A0A6G1F9F8_9ORYZ</name>
<dbReference type="SUPFAM" id="SSF81606">
    <property type="entry name" value="PP2C-like"/>
    <property type="match status" value="1"/>
</dbReference>
<accession>A0A6G1F9F8</accession>
<dbReference type="Gene3D" id="3.60.40.10">
    <property type="entry name" value="PPM-type phosphatase domain"/>
    <property type="match status" value="1"/>
</dbReference>
<evidence type="ECO:0000313" key="5">
    <source>
        <dbReference type="EMBL" id="KAF0933530.1"/>
    </source>
</evidence>
<reference evidence="5 6" key="1">
    <citation type="submission" date="2019-11" db="EMBL/GenBank/DDBJ databases">
        <title>Whole genome sequence of Oryza granulata.</title>
        <authorList>
            <person name="Li W."/>
        </authorList>
    </citation>
    <scope>NUCLEOTIDE SEQUENCE [LARGE SCALE GENOMIC DNA]</scope>
    <source>
        <strain evidence="6">cv. Menghai</strain>
        <tissue evidence="5">Leaf</tissue>
    </source>
</reference>
<evidence type="ECO:0000256" key="1">
    <source>
        <dbReference type="ARBA" id="ARBA00013081"/>
    </source>
</evidence>
<keyword evidence="6" id="KW-1185">Reference proteome</keyword>
<dbReference type="InterPro" id="IPR001932">
    <property type="entry name" value="PPM-type_phosphatase-like_dom"/>
</dbReference>
<dbReference type="EMBL" id="SPHZ02000001">
    <property type="protein sequence ID" value="KAF0933530.1"/>
    <property type="molecule type" value="Genomic_DNA"/>
</dbReference>
<dbReference type="InterPro" id="IPR036457">
    <property type="entry name" value="PPM-type-like_dom_sf"/>
</dbReference>
<dbReference type="Pfam" id="PF00481">
    <property type="entry name" value="PP2C"/>
    <property type="match status" value="1"/>
</dbReference>
<feature type="domain" description="PPM-type phosphatase" evidence="4">
    <location>
        <begin position="28"/>
        <end position="76"/>
    </location>
</feature>
<sequence>QLVYPLITTQTLKMNMKELKEQEDLYRCEEFQGILATSRVIGDFALKQNRDIPPSEQILICVPDIRIFKPIEEDSDEVSQCQG</sequence>
<evidence type="ECO:0000313" key="6">
    <source>
        <dbReference type="Proteomes" id="UP000479710"/>
    </source>
</evidence>
<evidence type="ECO:0000259" key="4">
    <source>
        <dbReference type="Pfam" id="PF00481"/>
    </source>
</evidence>
<dbReference type="Proteomes" id="UP000479710">
    <property type="component" value="Unassembled WGS sequence"/>
</dbReference>
<feature type="non-terminal residue" evidence="5">
    <location>
        <position position="1"/>
    </location>
</feature>
<evidence type="ECO:0000256" key="2">
    <source>
        <dbReference type="ARBA" id="ARBA00047761"/>
    </source>
</evidence>
<dbReference type="EC" id="3.1.3.16" evidence="1"/>
<comment type="caution">
    <text evidence="5">The sequence shown here is derived from an EMBL/GenBank/DDBJ whole genome shotgun (WGS) entry which is preliminary data.</text>
</comment>
<gene>
    <name evidence="5" type="ORF">E2562_018789</name>
</gene>
<dbReference type="GO" id="GO:0004722">
    <property type="term" value="F:protein serine/threonine phosphatase activity"/>
    <property type="evidence" value="ECO:0007669"/>
    <property type="project" value="UniProtKB-EC"/>
</dbReference>
<organism evidence="5 6">
    <name type="scientific">Oryza meyeriana var. granulata</name>
    <dbReference type="NCBI Taxonomy" id="110450"/>
    <lineage>
        <taxon>Eukaryota</taxon>
        <taxon>Viridiplantae</taxon>
        <taxon>Streptophyta</taxon>
        <taxon>Embryophyta</taxon>
        <taxon>Tracheophyta</taxon>
        <taxon>Spermatophyta</taxon>
        <taxon>Magnoliopsida</taxon>
        <taxon>Liliopsida</taxon>
        <taxon>Poales</taxon>
        <taxon>Poaceae</taxon>
        <taxon>BOP clade</taxon>
        <taxon>Oryzoideae</taxon>
        <taxon>Oryzeae</taxon>
        <taxon>Oryzinae</taxon>
        <taxon>Oryza</taxon>
        <taxon>Oryza meyeriana</taxon>
    </lineage>
</organism>
<proteinExistence type="predicted"/>
<comment type="catalytic activity">
    <reaction evidence="3">
        <text>O-phospho-L-threonyl-[protein] + H2O = L-threonyl-[protein] + phosphate</text>
        <dbReference type="Rhea" id="RHEA:47004"/>
        <dbReference type="Rhea" id="RHEA-COMP:11060"/>
        <dbReference type="Rhea" id="RHEA-COMP:11605"/>
        <dbReference type="ChEBI" id="CHEBI:15377"/>
        <dbReference type="ChEBI" id="CHEBI:30013"/>
        <dbReference type="ChEBI" id="CHEBI:43474"/>
        <dbReference type="ChEBI" id="CHEBI:61977"/>
        <dbReference type="EC" id="3.1.3.16"/>
    </reaction>
</comment>